<dbReference type="EMBL" id="JBBBZM010000175">
    <property type="protein sequence ID" value="KAL0632319.1"/>
    <property type="molecule type" value="Genomic_DNA"/>
</dbReference>
<feature type="compositionally biased region" description="Basic and acidic residues" evidence="1">
    <location>
        <begin position="269"/>
        <end position="279"/>
    </location>
</feature>
<evidence type="ECO:0000313" key="3">
    <source>
        <dbReference type="Proteomes" id="UP001447188"/>
    </source>
</evidence>
<evidence type="ECO:0000256" key="1">
    <source>
        <dbReference type="SAM" id="MobiDB-lite"/>
    </source>
</evidence>
<gene>
    <name evidence="2" type="ORF">Q9L58_008799</name>
</gene>
<sequence>MDEPAKKRQRIISEGEGPLKEGLESLASALEGLYHRVDLIQWKTELPLHLDLSDVQSLQAHLMKFGKKLDKIDGPAPKHKCPQCPKKQFGRLDRLFAHCEANHPEREYLTLSCPCPRSFKYLRQRNEHLKLDHLEEYEMERFLIEEDPAVLSFGRIRYDNSLKRGAGLEPHTSGRDNITRPVPSNAKADTVGEKSDGAGGIWDFKQILSPGSHNSQNVEPPNVKVKEGPQSSGGIWDFKQILSPGSVNVEADNVARGKVFYAQPNSANAKEDTTKEKPQDGGGGGGIWGLERGRSSHQYHFVLD</sequence>
<protein>
    <recommendedName>
        <fullName evidence="4">C2H2-type domain-containing protein</fullName>
    </recommendedName>
</protein>
<feature type="region of interest" description="Disordered" evidence="1">
    <location>
        <begin position="165"/>
        <end position="231"/>
    </location>
</feature>
<accession>A0ABR3G8P5</accession>
<evidence type="ECO:0008006" key="4">
    <source>
        <dbReference type="Google" id="ProtNLM"/>
    </source>
</evidence>
<reference evidence="2 3" key="1">
    <citation type="submission" date="2024-02" db="EMBL/GenBank/DDBJ databases">
        <title>Discinaceae phylogenomics.</title>
        <authorList>
            <person name="Dirks A.C."/>
            <person name="James T.Y."/>
        </authorList>
    </citation>
    <scope>NUCLEOTIDE SEQUENCE [LARGE SCALE GENOMIC DNA]</scope>
    <source>
        <strain evidence="2 3">ACD0624</strain>
    </source>
</reference>
<evidence type="ECO:0000313" key="2">
    <source>
        <dbReference type="EMBL" id="KAL0632319.1"/>
    </source>
</evidence>
<feature type="compositionally biased region" description="Polar residues" evidence="1">
    <location>
        <begin position="209"/>
        <end position="219"/>
    </location>
</feature>
<proteinExistence type="predicted"/>
<comment type="caution">
    <text evidence="2">The sequence shown here is derived from an EMBL/GenBank/DDBJ whole genome shotgun (WGS) entry which is preliminary data.</text>
</comment>
<dbReference type="Proteomes" id="UP001447188">
    <property type="component" value="Unassembled WGS sequence"/>
</dbReference>
<feature type="region of interest" description="Disordered" evidence="1">
    <location>
        <begin position="265"/>
        <end position="291"/>
    </location>
</feature>
<organism evidence="2 3">
    <name type="scientific">Discina gigas</name>
    <dbReference type="NCBI Taxonomy" id="1032678"/>
    <lineage>
        <taxon>Eukaryota</taxon>
        <taxon>Fungi</taxon>
        <taxon>Dikarya</taxon>
        <taxon>Ascomycota</taxon>
        <taxon>Pezizomycotina</taxon>
        <taxon>Pezizomycetes</taxon>
        <taxon>Pezizales</taxon>
        <taxon>Discinaceae</taxon>
        <taxon>Discina</taxon>
    </lineage>
</organism>
<name>A0ABR3G8P5_9PEZI</name>
<keyword evidence="3" id="KW-1185">Reference proteome</keyword>